<keyword evidence="1 3" id="KW-0732">Signal</keyword>
<accession>A0A0D1CQS4</accession>
<keyword evidence="6" id="KW-1185">Reference proteome</keyword>
<dbReference type="STRING" id="935700.jaqu_11690"/>
<comment type="caution">
    <text evidence="5">The sequence shown here is derived from an EMBL/GenBank/DDBJ whole genome shotgun (WGS) entry which is preliminary data.</text>
</comment>
<feature type="chain" id="PRO_5002239907" evidence="3">
    <location>
        <begin position="21"/>
        <end position="114"/>
    </location>
</feature>
<evidence type="ECO:0000259" key="4">
    <source>
        <dbReference type="Pfam" id="PF04234"/>
    </source>
</evidence>
<protein>
    <submittedName>
        <fullName evidence="5">PcoC protein</fullName>
    </submittedName>
</protein>
<dbReference type="RefSeq" id="WP_043918008.1">
    <property type="nucleotide sequence ID" value="NZ_FZPF01000001.1"/>
</dbReference>
<dbReference type="Pfam" id="PF04234">
    <property type="entry name" value="CopC"/>
    <property type="match status" value="1"/>
</dbReference>
<evidence type="ECO:0000313" key="6">
    <source>
        <dbReference type="Proteomes" id="UP000032232"/>
    </source>
</evidence>
<dbReference type="OrthoDB" id="9796814at2"/>
<feature type="domain" description="CopC" evidence="4">
    <location>
        <begin position="21"/>
        <end position="112"/>
    </location>
</feature>
<evidence type="ECO:0000256" key="1">
    <source>
        <dbReference type="ARBA" id="ARBA00022729"/>
    </source>
</evidence>
<gene>
    <name evidence="5" type="primary">pcoC</name>
    <name evidence="5" type="ORF">jaqu_11690</name>
</gene>
<dbReference type="InterPro" id="IPR014756">
    <property type="entry name" value="Ig_E-set"/>
</dbReference>
<dbReference type="GO" id="GO:0005507">
    <property type="term" value="F:copper ion binding"/>
    <property type="evidence" value="ECO:0007669"/>
    <property type="project" value="InterPro"/>
</dbReference>
<sequence>MIRSAILALPLSVLAGAAAAHSKAEGTTPADGATVAEVPMLHIVFDAPMRVIFAALTRDGAEIAMDRETGMEPVAEFHAVPAETLAPGTYRLDWRGMAEDGHPMQGGFGFTVSD</sequence>
<proteinExistence type="predicted"/>
<dbReference type="GO" id="GO:0042597">
    <property type="term" value="C:periplasmic space"/>
    <property type="evidence" value="ECO:0007669"/>
    <property type="project" value="InterPro"/>
</dbReference>
<dbReference type="SUPFAM" id="SSF81296">
    <property type="entry name" value="E set domains"/>
    <property type="match status" value="1"/>
</dbReference>
<organism evidence="5 6">
    <name type="scientific">Jannaschia aquimarina</name>
    <dbReference type="NCBI Taxonomy" id="935700"/>
    <lineage>
        <taxon>Bacteria</taxon>
        <taxon>Pseudomonadati</taxon>
        <taxon>Pseudomonadota</taxon>
        <taxon>Alphaproteobacteria</taxon>
        <taxon>Rhodobacterales</taxon>
        <taxon>Roseobacteraceae</taxon>
        <taxon>Jannaschia</taxon>
    </lineage>
</organism>
<feature type="signal peptide" evidence="3">
    <location>
        <begin position="1"/>
        <end position="20"/>
    </location>
</feature>
<dbReference type="InterPro" id="IPR014755">
    <property type="entry name" value="Cu-Rt/internalin_Ig-like"/>
</dbReference>
<keyword evidence="2" id="KW-0186">Copper</keyword>
<dbReference type="PATRIC" id="fig|935700.4.peg.1215"/>
<dbReference type="GO" id="GO:0046688">
    <property type="term" value="P:response to copper ion"/>
    <property type="evidence" value="ECO:0007669"/>
    <property type="project" value="InterPro"/>
</dbReference>
<evidence type="ECO:0000313" key="5">
    <source>
        <dbReference type="EMBL" id="KIT17127.1"/>
    </source>
</evidence>
<evidence type="ECO:0000256" key="3">
    <source>
        <dbReference type="SAM" id="SignalP"/>
    </source>
</evidence>
<evidence type="ECO:0000256" key="2">
    <source>
        <dbReference type="ARBA" id="ARBA00023008"/>
    </source>
</evidence>
<reference evidence="5 6" key="1">
    <citation type="submission" date="2015-02" db="EMBL/GenBank/DDBJ databases">
        <title>Genome Sequence of Jannaschia aquimarina DSM28248, a member of the Roseobacter clade.</title>
        <authorList>
            <person name="Voget S."/>
            <person name="Daniel R."/>
        </authorList>
    </citation>
    <scope>NUCLEOTIDE SEQUENCE [LARGE SCALE GENOMIC DNA]</scope>
    <source>
        <strain evidence="5 6">GSW-M26</strain>
    </source>
</reference>
<dbReference type="EMBL" id="JYFE01000022">
    <property type="protein sequence ID" value="KIT17127.1"/>
    <property type="molecule type" value="Genomic_DNA"/>
</dbReference>
<dbReference type="InterPro" id="IPR007348">
    <property type="entry name" value="CopC_dom"/>
</dbReference>
<dbReference type="Proteomes" id="UP000032232">
    <property type="component" value="Unassembled WGS sequence"/>
</dbReference>
<dbReference type="AlphaFoldDB" id="A0A0D1CQS4"/>
<name>A0A0D1CQS4_9RHOB</name>
<dbReference type="Gene3D" id="2.60.40.1220">
    <property type="match status" value="1"/>
</dbReference>